<evidence type="ECO:0000256" key="2">
    <source>
        <dbReference type="ARBA" id="ARBA00007069"/>
    </source>
</evidence>
<name>A0A8I0ET37_9ACTN</name>
<dbReference type="PANTHER" id="PTHR42929:SF5">
    <property type="entry name" value="ABC TRANSPORTER PERMEASE PROTEIN"/>
    <property type="match status" value="1"/>
</dbReference>
<evidence type="ECO:0000256" key="1">
    <source>
        <dbReference type="ARBA" id="ARBA00004651"/>
    </source>
</evidence>
<dbReference type="EMBL" id="JACTVM010000001">
    <property type="protein sequence ID" value="MBC9225123.1"/>
    <property type="molecule type" value="Genomic_DNA"/>
</dbReference>
<evidence type="ECO:0000256" key="5">
    <source>
        <dbReference type="ARBA" id="ARBA00022692"/>
    </source>
</evidence>
<dbReference type="Pfam" id="PF00528">
    <property type="entry name" value="BPD_transp_1"/>
    <property type="match status" value="1"/>
</dbReference>
<feature type="transmembrane region" description="Helical" evidence="8">
    <location>
        <begin position="253"/>
        <end position="274"/>
    </location>
</feature>
<gene>
    <name evidence="10" type="ORF">IBG24_02190</name>
</gene>
<dbReference type="AlphaFoldDB" id="A0A8I0ET37"/>
<dbReference type="PANTHER" id="PTHR42929">
    <property type="entry name" value="INNER MEMBRANE ABC TRANSPORTER PERMEASE PROTEIN YDCU-RELATED-RELATED"/>
    <property type="match status" value="1"/>
</dbReference>
<sequence>MKESSSPTTRRGWGGAGATAGLLAPAALLLLVGFAYPLLKTINLSFTEGLDDYVWVISDSFNQHVIKQTVMTAIVVTVTCVIISYPYAYYMTIASKRVRLLLWVIVLLPFWTNALVRLFSWLVILQPEGILDRMLAVFGIPEAEILGTMPAVVLTMAQMLLPFCLLPMYATMSKIDPRTLAAASSLGARGLRAWRTVHLPLALPGVMAGAVTTCILSLGFYLTPLLMGSPRNTMISVLIQQQVVTTGDLPKGAALGVTLLVGSIVSIAVVRLLLIPVTRWQGRQG</sequence>
<feature type="transmembrane region" description="Helical" evidence="8">
    <location>
        <begin position="70"/>
        <end position="88"/>
    </location>
</feature>
<dbReference type="InterPro" id="IPR000515">
    <property type="entry name" value="MetI-like"/>
</dbReference>
<keyword evidence="4" id="KW-1003">Cell membrane</keyword>
<keyword evidence="6 8" id="KW-1133">Transmembrane helix</keyword>
<feature type="transmembrane region" description="Helical" evidence="8">
    <location>
        <begin position="145"/>
        <end position="170"/>
    </location>
</feature>
<evidence type="ECO:0000313" key="10">
    <source>
        <dbReference type="EMBL" id="MBC9225123.1"/>
    </source>
</evidence>
<feature type="transmembrane region" description="Helical" evidence="8">
    <location>
        <begin position="12"/>
        <end position="36"/>
    </location>
</feature>
<keyword evidence="5 8" id="KW-0812">Transmembrane</keyword>
<comment type="caution">
    <text evidence="10">The sequence shown here is derived from an EMBL/GenBank/DDBJ whole genome shotgun (WGS) entry which is preliminary data.</text>
</comment>
<dbReference type="Gene3D" id="1.10.3720.10">
    <property type="entry name" value="MetI-like"/>
    <property type="match status" value="1"/>
</dbReference>
<dbReference type="Proteomes" id="UP000620591">
    <property type="component" value="Unassembled WGS sequence"/>
</dbReference>
<reference evidence="11" key="1">
    <citation type="submission" date="2022-11" db="EMBL/GenBank/DDBJ databases">
        <title>Novel species in genus Aeromicrobium.</title>
        <authorList>
            <person name="Zhang G."/>
        </authorList>
    </citation>
    <scope>NUCLEOTIDE SEQUENCE [LARGE SCALE GENOMIC DNA]</scope>
    <source>
        <strain evidence="11">zg-636</strain>
    </source>
</reference>
<proteinExistence type="inferred from homology"/>
<evidence type="ECO:0000256" key="4">
    <source>
        <dbReference type="ARBA" id="ARBA00022475"/>
    </source>
</evidence>
<evidence type="ECO:0000256" key="8">
    <source>
        <dbReference type="RuleBase" id="RU363032"/>
    </source>
</evidence>
<feature type="domain" description="ABC transmembrane type-1" evidence="9">
    <location>
        <begin position="66"/>
        <end position="270"/>
    </location>
</feature>
<dbReference type="GO" id="GO:0005886">
    <property type="term" value="C:plasma membrane"/>
    <property type="evidence" value="ECO:0007669"/>
    <property type="project" value="UniProtKB-SubCell"/>
</dbReference>
<dbReference type="GO" id="GO:0055085">
    <property type="term" value="P:transmembrane transport"/>
    <property type="evidence" value="ECO:0007669"/>
    <property type="project" value="InterPro"/>
</dbReference>
<evidence type="ECO:0000259" key="9">
    <source>
        <dbReference type="PROSITE" id="PS50928"/>
    </source>
</evidence>
<protein>
    <submittedName>
        <fullName evidence="10">ABC transporter permease</fullName>
    </submittedName>
</protein>
<evidence type="ECO:0000256" key="6">
    <source>
        <dbReference type="ARBA" id="ARBA00022989"/>
    </source>
</evidence>
<dbReference type="PROSITE" id="PS50928">
    <property type="entry name" value="ABC_TM1"/>
    <property type="match status" value="1"/>
</dbReference>
<dbReference type="InterPro" id="IPR035906">
    <property type="entry name" value="MetI-like_sf"/>
</dbReference>
<organism evidence="10 11">
    <name type="scientific">Aeromicrobium senzhongii</name>
    <dbReference type="NCBI Taxonomy" id="2663859"/>
    <lineage>
        <taxon>Bacteria</taxon>
        <taxon>Bacillati</taxon>
        <taxon>Actinomycetota</taxon>
        <taxon>Actinomycetes</taxon>
        <taxon>Propionibacteriales</taxon>
        <taxon>Nocardioidaceae</taxon>
        <taxon>Aeromicrobium</taxon>
    </lineage>
</organism>
<comment type="similarity">
    <text evidence="2">Belongs to the binding-protein-dependent transport system permease family. CysTW subfamily.</text>
</comment>
<comment type="subcellular location">
    <subcellularLocation>
        <location evidence="1 8">Cell membrane</location>
        <topology evidence="1 8">Multi-pass membrane protein</topology>
    </subcellularLocation>
</comment>
<accession>A0A8I0ET37</accession>
<keyword evidence="3 8" id="KW-0813">Transport</keyword>
<evidence type="ECO:0000256" key="3">
    <source>
        <dbReference type="ARBA" id="ARBA00022448"/>
    </source>
</evidence>
<dbReference type="RefSeq" id="WP_187768461.1">
    <property type="nucleotide sequence ID" value="NZ_JACTVM010000001.1"/>
</dbReference>
<dbReference type="SUPFAM" id="SSF161098">
    <property type="entry name" value="MetI-like"/>
    <property type="match status" value="1"/>
</dbReference>
<evidence type="ECO:0000313" key="11">
    <source>
        <dbReference type="Proteomes" id="UP000620591"/>
    </source>
</evidence>
<keyword evidence="7 8" id="KW-0472">Membrane</keyword>
<evidence type="ECO:0000256" key="7">
    <source>
        <dbReference type="ARBA" id="ARBA00023136"/>
    </source>
</evidence>
<dbReference type="CDD" id="cd06261">
    <property type="entry name" value="TM_PBP2"/>
    <property type="match status" value="1"/>
</dbReference>
<feature type="transmembrane region" description="Helical" evidence="8">
    <location>
        <begin position="199"/>
        <end position="222"/>
    </location>
</feature>
<feature type="transmembrane region" description="Helical" evidence="8">
    <location>
        <begin position="100"/>
        <end position="125"/>
    </location>
</feature>